<dbReference type="EMBL" id="JAANER010000011">
    <property type="protein sequence ID" value="KAG9185127.1"/>
    <property type="molecule type" value="Genomic_DNA"/>
</dbReference>
<evidence type="ECO:0000313" key="4">
    <source>
        <dbReference type="Proteomes" id="UP001199106"/>
    </source>
</evidence>
<accession>A0AAD4I4M0</accession>
<protein>
    <recommendedName>
        <fullName evidence="2">DUF6594 domain-containing protein</fullName>
    </recommendedName>
</protein>
<dbReference type="Proteomes" id="UP001199106">
    <property type="component" value="Unassembled WGS sequence"/>
</dbReference>
<sequence>MGPRHMKGRDARTWGTSNDPDSHVPGIVCVHPRLKEDKFSRVVSERVMYLFKYGLGLFTKGNEHLSQKVYHDTTIIEITLLVSFMIAAILPIAYILVLIQLESLKAKLWTIGAFNVGMSFCLTFFANAKRAEVFAVTSAFAAVLVMFVSTDRGDPST</sequence>
<feature type="transmembrane region" description="Helical" evidence="1">
    <location>
        <begin position="108"/>
        <end position="126"/>
    </location>
</feature>
<dbReference type="AlphaFoldDB" id="A0AAD4I4M0"/>
<proteinExistence type="predicted"/>
<feature type="transmembrane region" description="Helical" evidence="1">
    <location>
        <begin position="75"/>
        <end position="96"/>
    </location>
</feature>
<evidence type="ECO:0000259" key="2">
    <source>
        <dbReference type="Pfam" id="PF20237"/>
    </source>
</evidence>
<name>A0AAD4I4M0_9PLEO</name>
<evidence type="ECO:0000313" key="3">
    <source>
        <dbReference type="EMBL" id="KAG9185127.1"/>
    </source>
</evidence>
<gene>
    <name evidence="3" type="ORF">G6011_07671</name>
</gene>
<keyword evidence="1" id="KW-0812">Transmembrane</keyword>
<keyword evidence="1" id="KW-1133">Transmembrane helix</keyword>
<comment type="caution">
    <text evidence="3">The sequence shown here is derived from an EMBL/GenBank/DDBJ whole genome shotgun (WGS) entry which is preliminary data.</text>
</comment>
<dbReference type="Pfam" id="PF20237">
    <property type="entry name" value="DUF6594"/>
    <property type="match status" value="1"/>
</dbReference>
<dbReference type="PANTHER" id="PTHR34502:SF5">
    <property type="entry name" value="DUF6594 DOMAIN-CONTAINING PROTEIN"/>
    <property type="match status" value="1"/>
</dbReference>
<evidence type="ECO:0000256" key="1">
    <source>
        <dbReference type="SAM" id="Phobius"/>
    </source>
</evidence>
<keyword evidence="1" id="KW-0472">Membrane</keyword>
<organism evidence="3 4">
    <name type="scientific">Alternaria panax</name>
    <dbReference type="NCBI Taxonomy" id="48097"/>
    <lineage>
        <taxon>Eukaryota</taxon>
        <taxon>Fungi</taxon>
        <taxon>Dikarya</taxon>
        <taxon>Ascomycota</taxon>
        <taxon>Pezizomycotina</taxon>
        <taxon>Dothideomycetes</taxon>
        <taxon>Pleosporomycetidae</taxon>
        <taxon>Pleosporales</taxon>
        <taxon>Pleosporineae</taxon>
        <taxon>Pleosporaceae</taxon>
        <taxon>Alternaria</taxon>
        <taxon>Alternaria sect. Panax</taxon>
    </lineage>
</organism>
<reference evidence="3" key="1">
    <citation type="submission" date="2021-07" db="EMBL/GenBank/DDBJ databases">
        <title>Genome Resource of American Ginseng Black Spot Pathogen Alternaria panax.</title>
        <authorList>
            <person name="Qiu C."/>
            <person name="Wang W."/>
            <person name="Liu Z."/>
        </authorList>
    </citation>
    <scope>NUCLEOTIDE SEQUENCE</scope>
    <source>
        <strain evidence="3">BNCC115425</strain>
    </source>
</reference>
<dbReference type="InterPro" id="IPR046529">
    <property type="entry name" value="DUF6594"/>
</dbReference>
<keyword evidence="4" id="KW-1185">Reference proteome</keyword>
<feature type="transmembrane region" description="Helical" evidence="1">
    <location>
        <begin position="133"/>
        <end position="150"/>
    </location>
</feature>
<dbReference type="PANTHER" id="PTHR34502">
    <property type="entry name" value="DUF6594 DOMAIN-CONTAINING PROTEIN-RELATED"/>
    <property type="match status" value="1"/>
</dbReference>
<feature type="domain" description="DUF6594" evidence="2">
    <location>
        <begin position="25"/>
        <end position="145"/>
    </location>
</feature>